<gene>
    <name evidence="1" type="ORF">CAMP_LOCUS17240</name>
</gene>
<dbReference type="AlphaFoldDB" id="A0A9P1NB75"/>
<organism evidence="1 2">
    <name type="scientific">Caenorhabditis angaria</name>
    <dbReference type="NCBI Taxonomy" id="860376"/>
    <lineage>
        <taxon>Eukaryota</taxon>
        <taxon>Metazoa</taxon>
        <taxon>Ecdysozoa</taxon>
        <taxon>Nematoda</taxon>
        <taxon>Chromadorea</taxon>
        <taxon>Rhabditida</taxon>
        <taxon>Rhabditina</taxon>
        <taxon>Rhabditomorpha</taxon>
        <taxon>Rhabditoidea</taxon>
        <taxon>Rhabditidae</taxon>
        <taxon>Peloderinae</taxon>
        <taxon>Caenorhabditis</taxon>
    </lineage>
</organism>
<name>A0A9P1NB75_9PELO</name>
<evidence type="ECO:0000313" key="1">
    <source>
        <dbReference type="EMBL" id="CAI5454603.1"/>
    </source>
</evidence>
<protein>
    <submittedName>
        <fullName evidence="1">Uncharacterized protein</fullName>
    </submittedName>
</protein>
<proteinExistence type="predicted"/>
<comment type="caution">
    <text evidence="1">The sequence shown here is derived from an EMBL/GenBank/DDBJ whole genome shotgun (WGS) entry which is preliminary data.</text>
</comment>
<dbReference type="EMBL" id="CANHGI010000006">
    <property type="protein sequence ID" value="CAI5454603.1"/>
    <property type="molecule type" value="Genomic_DNA"/>
</dbReference>
<reference evidence="1" key="1">
    <citation type="submission" date="2022-11" db="EMBL/GenBank/DDBJ databases">
        <authorList>
            <person name="Kikuchi T."/>
        </authorList>
    </citation>
    <scope>NUCLEOTIDE SEQUENCE</scope>
    <source>
        <strain evidence="1">PS1010</strain>
    </source>
</reference>
<keyword evidence="2" id="KW-1185">Reference proteome</keyword>
<evidence type="ECO:0000313" key="2">
    <source>
        <dbReference type="Proteomes" id="UP001152747"/>
    </source>
</evidence>
<accession>A0A9P1NB75</accession>
<dbReference type="Proteomes" id="UP001152747">
    <property type="component" value="Unassembled WGS sequence"/>
</dbReference>
<sequence length="190" mass="22413">MYFSQHEATTSKNIWKYETEEKSQIEIAESKQKESPRSWESLRDNGVNEVRMTYWSKRNYGAVGTCSIIEVHPDEKADDHEPPQIELPNDETEDEIKINTPRQDVMTIPKLSRYEAQEVYEKRIAEIFAPVRTSVRILPVRTPPIKPPKIEKKEEHIDVTSRALMRVRKNLRNESLQRRSVHRIWCAKLD</sequence>